<accession>A0A372KKB1</accession>
<dbReference type="AlphaFoldDB" id="A0A372KKB1"/>
<reference evidence="2 6" key="1">
    <citation type="submission" date="2018-08" db="EMBL/GenBank/DDBJ databases">
        <title>Draft genome of Streptococcus sp .nov. Z2.</title>
        <authorList>
            <person name="Tian Z."/>
        </authorList>
    </citation>
    <scope>NUCLEOTIDE SEQUENCE [LARGE SCALE GENOMIC DNA]</scope>
    <source>
        <strain evidence="2 6">Z2</strain>
    </source>
</reference>
<evidence type="ECO:0000313" key="5">
    <source>
        <dbReference type="Proteomes" id="UP000262901"/>
    </source>
</evidence>
<dbReference type="RefSeq" id="WP_116878620.1">
    <property type="nucleotide sequence ID" value="NZ_CP031733.1"/>
</dbReference>
<dbReference type="EMBL" id="QVQY01000025">
    <property type="protein sequence ID" value="RFU50482.1"/>
    <property type="molecule type" value="Genomic_DNA"/>
</dbReference>
<keyword evidence="6" id="KW-1185">Reference proteome</keyword>
<evidence type="ECO:0000313" key="4">
    <source>
        <dbReference type="Proteomes" id="UP000246115"/>
    </source>
</evidence>
<reference evidence="3 5" key="2">
    <citation type="submission" date="2018-08" db="EMBL/GenBank/DDBJ databases">
        <title>Draft genome of Streptococcus sp. nov. Z1.</title>
        <authorList>
            <person name="Tian Z."/>
        </authorList>
    </citation>
    <scope>NUCLEOTIDE SEQUENCE [LARGE SCALE GENOMIC DNA]</scope>
    <source>
        <strain evidence="3">Z1</strain>
        <strain evidence="5">Z1(2018)</strain>
    </source>
</reference>
<organism evidence="3 5">
    <name type="scientific">Streptococcus chenjunshii</name>
    <dbReference type="NCBI Taxonomy" id="2173853"/>
    <lineage>
        <taxon>Bacteria</taxon>
        <taxon>Bacillati</taxon>
        <taxon>Bacillota</taxon>
        <taxon>Bacilli</taxon>
        <taxon>Lactobacillales</taxon>
        <taxon>Streptococcaceae</taxon>
        <taxon>Streptococcus</taxon>
    </lineage>
</organism>
<reference evidence="4" key="3">
    <citation type="submission" date="2018-08" db="EMBL/GenBank/DDBJ databases">
        <title>Streptococcus chenjunshii sp. nov., isolated from stools sample of the Tibetan antelope in the Qinghai-Tibet plateau, China.</title>
        <authorList>
            <person name="Tian Z."/>
        </authorList>
    </citation>
    <scope>NUCLEOTIDE SEQUENCE [LARGE SCALE GENOMIC DNA]</scope>
    <source>
        <strain evidence="4">Z15</strain>
    </source>
</reference>
<dbReference type="EMBL" id="CP031733">
    <property type="protein sequence ID" value="AXQ77760.1"/>
    <property type="molecule type" value="Genomic_DNA"/>
</dbReference>
<gene>
    <name evidence="1" type="ORF">DDV21_001060</name>
    <name evidence="2" type="ORF">DDV22_08395</name>
    <name evidence="3" type="ORF">DDV23_08235</name>
</gene>
<evidence type="ECO:0000313" key="1">
    <source>
        <dbReference type="EMBL" id="AXQ77760.1"/>
    </source>
</evidence>
<proteinExistence type="predicted"/>
<sequence length="245" mass="28905">MPIDFSTMSPYSIDYNNLMKQLELFPIFTNFNLQKQYLNQWKITLKKADSNSTKILKQPNKLKALLNTLSTEESFQQQTIFGDNNIAINFNITPLIEIAKKNKQYASDIPLTYFEKSRKFVTWTPVPKTDSRTPKDLPILLVHFYNAQAFGFLLVDGNHRLSQATKNHQKTIKTLILRPNIMLNDNFFRSKFDKLFFIFQNELYYLYHCKKNHQMKDKELLSRSYLTNSKFNFFDVIPDLSADLE</sequence>
<dbReference type="KEGG" id="schj:DDV21_001060"/>
<dbReference type="Proteomes" id="UP000246115">
    <property type="component" value="Chromosome"/>
</dbReference>
<evidence type="ECO:0000313" key="2">
    <source>
        <dbReference type="EMBL" id="RFU50482.1"/>
    </source>
</evidence>
<evidence type="ECO:0000313" key="3">
    <source>
        <dbReference type="EMBL" id="RFU52710.1"/>
    </source>
</evidence>
<dbReference type="Proteomes" id="UP000264056">
    <property type="component" value="Unassembled WGS sequence"/>
</dbReference>
<name>A0A372KKB1_9STRE</name>
<dbReference type="EMBL" id="QVQZ01000021">
    <property type="protein sequence ID" value="RFU52710.1"/>
    <property type="molecule type" value="Genomic_DNA"/>
</dbReference>
<protein>
    <submittedName>
        <fullName evidence="3">Uncharacterized protein</fullName>
    </submittedName>
</protein>
<evidence type="ECO:0000313" key="6">
    <source>
        <dbReference type="Proteomes" id="UP000264056"/>
    </source>
</evidence>
<accession>A0A346N9R5</accession>
<reference evidence="1" key="4">
    <citation type="journal article" date="2019" name="Int. J. Syst. Evol. Microbiol.">
        <title>Streptococcus chenjunshii sp. nov. isolated from feces of Tibetan antelopes.</title>
        <authorList>
            <person name="Tian Z."/>
            <person name="Lu S."/>
            <person name="Jin D."/>
            <person name="Yang J."/>
            <person name="Pu J."/>
            <person name="Lai X.H."/>
            <person name="Bai X.N."/>
            <person name="Wu X.M."/>
            <person name="Li J."/>
            <person name="Wang S."/>
            <person name="Xu J."/>
        </authorList>
    </citation>
    <scope>NUCLEOTIDE SEQUENCE</scope>
    <source>
        <strain evidence="1">Z15</strain>
    </source>
</reference>
<dbReference type="Proteomes" id="UP000262901">
    <property type="component" value="Unassembled WGS sequence"/>
</dbReference>